<sequence>MPFRVPIALRRQAFSTSSRFRRSTLPSHFYTTSAQPLPLTPTAPKLGQIGRWYLPTMALIAASMTFIPRILSSKAKALGETNHQIGFAIANAIEEHYRSKDHEMEQAARHQRLIEAYGDRTTMEDMHRAMEVYEVR</sequence>
<evidence type="ECO:0000313" key="2">
    <source>
        <dbReference type="Proteomes" id="UP000799770"/>
    </source>
</evidence>
<reference evidence="1" key="1">
    <citation type="journal article" date="2020" name="Stud. Mycol.">
        <title>101 Dothideomycetes genomes: a test case for predicting lifestyles and emergence of pathogens.</title>
        <authorList>
            <person name="Haridas S."/>
            <person name="Albert R."/>
            <person name="Binder M."/>
            <person name="Bloem J."/>
            <person name="Labutti K."/>
            <person name="Salamov A."/>
            <person name="Andreopoulos B."/>
            <person name="Baker S."/>
            <person name="Barry K."/>
            <person name="Bills G."/>
            <person name="Bluhm B."/>
            <person name="Cannon C."/>
            <person name="Castanera R."/>
            <person name="Culley D."/>
            <person name="Daum C."/>
            <person name="Ezra D."/>
            <person name="Gonzalez J."/>
            <person name="Henrissat B."/>
            <person name="Kuo A."/>
            <person name="Liang C."/>
            <person name="Lipzen A."/>
            <person name="Lutzoni F."/>
            <person name="Magnuson J."/>
            <person name="Mondo S."/>
            <person name="Nolan M."/>
            <person name="Ohm R."/>
            <person name="Pangilinan J."/>
            <person name="Park H.-J."/>
            <person name="Ramirez L."/>
            <person name="Alfaro M."/>
            <person name="Sun H."/>
            <person name="Tritt A."/>
            <person name="Yoshinaga Y."/>
            <person name="Zwiers L.-H."/>
            <person name="Turgeon B."/>
            <person name="Goodwin S."/>
            <person name="Spatafora J."/>
            <person name="Crous P."/>
            <person name="Grigoriev I."/>
        </authorList>
    </citation>
    <scope>NUCLEOTIDE SEQUENCE</scope>
    <source>
        <strain evidence="1">CBS 627.86</strain>
    </source>
</reference>
<dbReference type="AlphaFoldDB" id="A0A6A5YJ14"/>
<organism evidence="1 2">
    <name type="scientific">Lophiotrema nucula</name>
    <dbReference type="NCBI Taxonomy" id="690887"/>
    <lineage>
        <taxon>Eukaryota</taxon>
        <taxon>Fungi</taxon>
        <taxon>Dikarya</taxon>
        <taxon>Ascomycota</taxon>
        <taxon>Pezizomycotina</taxon>
        <taxon>Dothideomycetes</taxon>
        <taxon>Pleosporomycetidae</taxon>
        <taxon>Pleosporales</taxon>
        <taxon>Lophiotremataceae</taxon>
        <taxon>Lophiotrema</taxon>
    </lineage>
</organism>
<keyword evidence="2" id="KW-1185">Reference proteome</keyword>
<accession>A0A6A5YJ14</accession>
<protein>
    <submittedName>
        <fullName evidence="1">Uncharacterized protein</fullName>
    </submittedName>
</protein>
<dbReference type="OrthoDB" id="4338954at2759"/>
<name>A0A6A5YJ14_9PLEO</name>
<gene>
    <name evidence="1" type="ORF">BDV96DRAFT_654040</name>
</gene>
<dbReference type="Proteomes" id="UP000799770">
    <property type="component" value="Unassembled WGS sequence"/>
</dbReference>
<dbReference type="EMBL" id="ML977356">
    <property type="protein sequence ID" value="KAF2107192.1"/>
    <property type="molecule type" value="Genomic_DNA"/>
</dbReference>
<evidence type="ECO:0000313" key="1">
    <source>
        <dbReference type="EMBL" id="KAF2107192.1"/>
    </source>
</evidence>
<proteinExistence type="predicted"/>